<organism evidence="7 8">
    <name type="scientific">Cylicocyclus nassatus</name>
    <name type="common">Nematode worm</name>
    <dbReference type="NCBI Taxonomy" id="53992"/>
    <lineage>
        <taxon>Eukaryota</taxon>
        <taxon>Metazoa</taxon>
        <taxon>Ecdysozoa</taxon>
        <taxon>Nematoda</taxon>
        <taxon>Chromadorea</taxon>
        <taxon>Rhabditida</taxon>
        <taxon>Rhabditina</taxon>
        <taxon>Rhabditomorpha</taxon>
        <taxon>Strongyloidea</taxon>
        <taxon>Strongylidae</taxon>
        <taxon>Cylicocyclus</taxon>
    </lineage>
</organism>
<dbReference type="InterPro" id="IPR027417">
    <property type="entry name" value="P-loop_NTPase"/>
</dbReference>
<evidence type="ECO:0000313" key="7">
    <source>
        <dbReference type="EMBL" id="CAJ0596454.1"/>
    </source>
</evidence>
<keyword evidence="3" id="KW-0547">Nucleotide-binding</keyword>
<dbReference type="PANTHER" id="PTHR42708">
    <property type="entry name" value="ATP/GTP-BINDING PROTEIN-RELATED"/>
    <property type="match status" value="1"/>
</dbReference>
<dbReference type="SUPFAM" id="SSF103196">
    <property type="entry name" value="Roadblock/LC7 domain"/>
    <property type="match status" value="1"/>
</dbReference>
<keyword evidence="4" id="KW-0378">Hydrolase</keyword>
<keyword evidence="5" id="KW-0342">GTP-binding</keyword>
<comment type="similarity">
    <text evidence="1">Belongs to the GPN-loop GTPase family.</text>
</comment>
<evidence type="ECO:0000256" key="5">
    <source>
        <dbReference type="ARBA" id="ARBA00023134"/>
    </source>
</evidence>
<evidence type="ECO:0000313" key="8">
    <source>
        <dbReference type="Proteomes" id="UP001176961"/>
    </source>
</evidence>
<gene>
    <name evidence="7" type="ORF">CYNAS_LOCUS8437</name>
</gene>
<sequence>SSGINAEYCSGKSTLVRSIAAGAVIDTDVANSDRLGADKASTTVALDYADIDLPNGERLRLYGTPGQQRFDFLWPILLQGARGAVLLLDARRAGMAAELQDYLQVLRPFAPALALVVAVTHLDQAPHAALDDWATRACLDDQPLPLLAVDARNREQGLLLMDVAVLPDAGQRERLQPLLHDLQQRVEGVRTVVLASVDGFALVSAGADGRGERLAAMTSAMLALAAAVGRELVLGDLQTLMLEAAGGKVLMLAIQAEGRAPLLLMAACDQRSVIGQVLWQSRECGQAILAELSGS</sequence>
<dbReference type="SUPFAM" id="SSF52540">
    <property type="entry name" value="P-loop containing nucleoside triphosphate hydrolases"/>
    <property type="match status" value="1"/>
</dbReference>
<evidence type="ECO:0000256" key="2">
    <source>
        <dbReference type="ARBA" id="ARBA00007191"/>
    </source>
</evidence>
<dbReference type="Proteomes" id="UP001176961">
    <property type="component" value="Unassembled WGS sequence"/>
</dbReference>
<name>A0AA36GQP5_CYLNA</name>
<proteinExistence type="inferred from homology"/>
<dbReference type="InterPro" id="IPR052705">
    <property type="entry name" value="Gliding_Motility_GTPase"/>
</dbReference>
<comment type="similarity">
    <text evidence="2">Belongs to the GAMAD family.</text>
</comment>
<dbReference type="CDD" id="cd00882">
    <property type="entry name" value="Ras_like_GTPase"/>
    <property type="match status" value="1"/>
</dbReference>
<accession>A0AA36GQP5</accession>
<evidence type="ECO:0000256" key="3">
    <source>
        <dbReference type="ARBA" id="ARBA00022741"/>
    </source>
</evidence>
<keyword evidence="8" id="KW-1185">Reference proteome</keyword>
<dbReference type="EMBL" id="CATQJL010000143">
    <property type="protein sequence ID" value="CAJ0596454.1"/>
    <property type="molecule type" value="Genomic_DNA"/>
</dbReference>
<evidence type="ECO:0000256" key="4">
    <source>
        <dbReference type="ARBA" id="ARBA00022801"/>
    </source>
</evidence>
<reference evidence="7" key="1">
    <citation type="submission" date="2023-07" db="EMBL/GenBank/DDBJ databases">
        <authorList>
            <consortium name="CYATHOMIX"/>
        </authorList>
    </citation>
    <scope>NUCLEOTIDE SEQUENCE</scope>
    <source>
        <strain evidence="7">N/A</strain>
    </source>
</reference>
<dbReference type="Pfam" id="PF03259">
    <property type="entry name" value="Robl_LC7"/>
    <property type="match status" value="1"/>
</dbReference>
<dbReference type="InterPro" id="IPR004942">
    <property type="entry name" value="Roadblock/LAMTOR2_dom"/>
</dbReference>
<dbReference type="InterPro" id="IPR004130">
    <property type="entry name" value="Gpn"/>
</dbReference>
<evidence type="ECO:0000259" key="6">
    <source>
        <dbReference type="SMART" id="SM00960"/>
    </source>
</evidence>
<dbReference type="PANTHER" id="PTHR42708:SF1">
    <property type="entry name" value="GLIDING MOTILITY PROTEIN MGLA"/>
    <property type="match status" value="1"/>
</dbReference>
<dbReference type="Gene3D" id="3.30.450.30">
    <property type="entry name" value="Dynein light chain 2a, cytoplasmic"/>
    <property type="match status" value="1"/>
</dbReference>
<feature type="domain" description="Roadblock/LAMTOR2" evidence="6">
    <location>
        <begin position="176"/>
        <end position="264"/>
    </location>
</feature>
<protein>
    <recommendedName>
        <fullName evidence="6">Roadblock/LAMTOR2 domain-containing protein</fullName>
    </recommendedName>
</protein>
<evidence type="ECO:0000256" key="1">
    <source>
        <dbReference type="ARBA" id="ARBA00005290"/>
    </source>
</evidence>
<dbReference type="GO" id="GO:0005525">
    <property type="term" value="F:GTP binding"/>
    <property type="evidence" value="ECO:0007669"/>
    <property type="project" value="UniProtKB-KW"/>
</dbReference>
<dbReference type="SMART" id="SM00960">
    <property type="entry name" value="Robl_LC7"/>
    <property type="match status" value="1"/>
</dbReference>
<dbReference type="Gene3D" id="3.40.50.300">
    <property type="entry name" value="P-loop containing nucleotide triphosphate hydrolases"/>
    <property type="match status" value="1"/>
</dbReference>
<feature type="non-terminal residue" evidence="7">
    <location>
        <position position="1"/>
    </location>
</feature>
<dbReference type="AlphaFoldDB" id="A0AA36GQP5"/>
<dbReference type="GO" id="GO:0016787">
    <property type="term" value="F:hydrolase activity"/>
    <property type="evidence" value="ECO:0007669"/>
    <property type="project" value="UniProtKB-KW"/>
</dbReference>
<dbReference type="Pfam" id="PF03029">
    <property type="entry name" value="ATP_bind_1"/>
    <property type="match status" value="1"/>
</dbReference>
<comment type="caution">
    <text evidence="7">The sequence shown here is derived from an EMBL/GenBank/DDBJ whole genome shotgun (WGS) entry which is preliminary data.</text>
</comment>